<gene>
    <name evidence="2" type="ORF">FHR94_000768</name>
</gene>
<dbReference type="RefSeq" id="WP_183324295.1">
    <property type="nucleotide sequence ID" value="NZ_JACHXP010000003.1"/>
</dbReference>
<reference evidence="2 3" key="1">
    <citation type="submission" date="2020-08" db="EMBL/GenBank/DDBJ databases">
        <title>Genomic Encyclopedia of Type Strains, Phase III (KMG-III): the genomes of soil and plant-associated and newly described type strains.</title>
        <authorList>
            <person name="Whitman W."/>
        </authorList>
    </citation>
    <scope>NUCLEOTIDE SEQUENCE [LARGE SCALE GENOMIC DNA]</scope>
    <source>
        <strain evidence="2 3">CECT 7282</strain>
    </source>
</reference>
<keyword evidence="1" id="KW-0732">Signal</keyword>
<comment type="caution">
    <text evidence="2">The sequence shown here is derived from an EMBL/GenBank/DDBJ whole genome shotgun (WGS) entry which is preliminary data.</text>
</comment>
<evidence type="ECO:0000313" key="3">
    <source>
        <dbReference type="Proteomes" id="UP000547614"/>
    </source>
</evidence>
<name>A0A839VA13_9GAMM</name>
<dbReference type="EMBL" id="JACHXP010000003">
    <property type="protein sequence ID" value="MBB3189544.1"/>
    <property type="molecule type" value="Genomic_DNA"/>
</dbReference>
<evidence type="ECO:0000313" key="2">
    <source>
        <dbReference type="EMBL" id="MBB3189544.1"/>
    </source>
</evidence>
<protein>
    <submittedName>
        <fullName evidence="2">Uncharacterized protein</fullName>
    </submittedName>
</protein>
<proteinExistence type="predicted"/>
<accession>A0A839VA13</accession>
<sequence length="340" mass="37092">MRVVLAARCLARLLALAALLLTGPVAAAAATLVCTPDRPVVRPGESVVLRAWTDVPDVRPRFQWSVEAGRVDGIGNEVSWLLAGVRQSPIPYRAEVRLLAANRPTLDCQLRVFVAPPGYDPLAGMRGGREAGRALLPPGQKEAEGYGLYSYLLFGVPPNAATLERYEAAVAAHLRMIPHLATLDRYLEPKALNAVYLPVVTLPPESSTVTTAWTLEHYDYARARALISALPGTLRSGPYLVSTLQPLGRAASPPQHLLIQDLASVPPDLVELWVREFLNQAAQEQFWRQDTAAALALRMRTTIARLAIGLPEINTAFERLGMPDIPTTIAGLINWRTVDR</sequence>
<evidence type="ECO:0000256" key="1">
    <source>
        <dbReference type="SAM" id="SignalP"/>
    </source>
</evidence>
<feature type="signal peptide" evidence="1">
    <location>
        <begin position="1"/>
        <end position="28"/>
    </location>
</feature>
<dbReference type="Proteomes" id="UP000547614">
    <property type="component" value="Unassembled WGS sequence"/>
</dbReference>
<keyword evidence="3" id="KW-1185">Reference proteome</keyword>
<feature type="chain" id="PRO_5032879774" evidence="1">
    <location>
        <begin position="29"/>
        <end position="340"/>
    </location>
</feature>
<organism evidence="2 3">
    <name type="scientific">Halomonas cerina</name>
    <dbReference type="NCBI Taxonomy" id="447424"/>
    <lineage>
        <taxon>Bacteria</taxon>
        <taxon>Pseudomonadati</taxon>
        <taxon>Pseudomonadota</taxon>
        <taxon>Gammaproteobacteria</taxon>
        <taxon>Oceanospirillales</taxon>
        <taxon>Halomonadaceae</taxon>
        <taxon>Halomonas</taxon>
    </lineage>
</organism>
<dbReference type="AlphaFoldDB" id="A0A839VA13"/>